<dbReference type="EMBL" id="CP043316">
    <property type="protein sequence ID" value="QEK38614.1"/>
    <property type="molecule type" value="Genomic_DNA"/>
</dbReference>
<dbReference type="Proteomes" id="UP000325004">
    <property type="component" value="Chromosome"/>
</dbReference>
<keyword evidence="2" id="KW-1185">Reference proteome</keyword>
<sequence length="654" mass="76886">MNLHLFLQETKKVVVSDSSWIFWLKNSFPKIEFTYTSLDEIINSINSGSFNLSSLVINQNSSTNNMSADSFITSANKTISTNKLILQSDDLAEIEGKISMDLYDAIHSDSIHLYGIYILKKRKINGVCLEFTDVIEEAKYVIESIKRHDKPSINSRNNISIQDKNELLTQKTTHYFIATDSQIMKNTLLSMNPDLRVFDDKAYKYERFVFLQCTKLLLNINKEYENKELMNIYQIDKSYIGQLVIEVSDLLSIWNNNIKLIKQFNIEVLNNYIESIDELIRNKIQINDQYTNDTYNLIEKTNRKDYIKFLEDIMTLNMNMQCKLQNHIVPINAIPYLFADNLYICNPVNHNLDLFCFNENYININISCNASSHIHAEALKNITINTVQNNCAQSALKLQFKFNDLKIKQHLIPKKIFSIKLRDIKDDILIFYVKCILGLKSINYEIDDYITYHVKVILCNYFVEFNINEVEKYLYNSNFAALDAMKIKIKSYALIHKVQSIVDFHNIVKNSITKKMFNIYEEINLNIANAVIINSHYDCFYILQNKSGILFKFMYFTTINQKDILLMRNLYINIIVLTASNLLFKYNLWDIKLCFVTVNEIFTVLLSEINFSDLYFIIEKQIKLPIYYNYDFGFKNINMNYKLINLVRYYDYMG</sequence>
<gene>
    <name evidence="1" type="ORF">FZC34_01685</name>
</gene>
<name>A0A5C0UI35_9PROT</name>
<dbReference type="KEGG" id="cpri:FZC34_01685"/>
<dbReference type="AlphaFoldDB" id="A0A5C0UI35"/>
<proteinExistence type="predicted"/>
<dbReference type="OrthoDB" id="9831424at2"/>
<organism evidence="1 2">
    <name type="scientific">Candidatus Cytomitobacter primus</name>
    <dbReference type="NCBI Taxonomy" id="2066024"/>
    <lineage>
        <taxon>Bacteria</taxon>
        <taxon>Pseudomonadati</taxon>
        <taxon>Pseudomonadota</taxon>
        <taxon>Alphaproteobacteria</taxon>
        <taxon>Holosporales</taxon>
        <taxon>Holosporaceae</taxon>
        <taxon>Candidatus Cytomitobacter</taxon>
    </lineage>
</organism>
<evidence type="ECO:0000313" key="2">
    <source>
        <dbReference type="Proteomes" id="UP000325004"/>
    </source>
</evidence>
<dbReference type="RefSeq" id="WP_148971735.1">
    <property type="nucleotide sequence ID" value="NZ_CP043316.1"/>
</dbReference>
<protein>
    <submittedName>
        <fullName evidence="1">Uncharacterized protein</fullName>
    </submittedName>
</protein>
<evidence type="ECO:0000313" key="1">
    <source>
        <dbReference type="EMBL" id="QEK38614.1"/>
    </source>
</evidence>
<accession>A0A5C0UI35</accession>
<reference evidence="1 2" key="1">
    <citation type="submission" date="2019-08" db="EMBL/GenBank/DDBJ databases">
        <title>Highly reduced genomes of protist endosymbionts show evolutionary convergence.</title>
        <authorList>
            <person name="George E."/>
            <person name="Husnik F."/>
            <person name="Tashyreva D."/>
            <person name="Prokopchuk G."/>
            <person name="Horak A."/>
            <person name="Kwong W.K."/>
            <person name="Lukes J."/>
            <person name="Keeling P.J."/>
        </authorList>
    </citation>
    <scope>NUCLEOTIDE SEQUENCE [LARGE SCALE GENOMIC DNA]</scope>
    <source>
        <strain evidence="1">1604LC</strain>
    </source>
</reference>